<keyword evidence="3" id="KW-0949">S-adenosyl-L-methionine</keyword>
<evidence type="ECO:0000256" key="1">
    <source>
        <dbReference type="ARBA" id="ARBA00001966"/>
    </source>
</evidence>
<evidence type="ECO:0000256" key="3">
    <source>
        <dbReference type="ARBA" id="ARBA00022691"/>
    </source>
</evidence>
<dbReference type="GO" id="GO:0003824">
    <property type="term" value="F:catalytic activity"/>
    <property type="evidence" value="ECO:0007669"/>
    <property type="project" value="InterPro"/>
</dbReference>
<keyword evidence="6" id="KW-0411">Iron-sulfur</keyword>
<dbReference type="SFLD" id="SFLDS00029">
    <property type="entry name" value="Radical_SAM"/>
    <property type="match status" value="1"/>
</dbReference>
<dbReference type="CDD" id="cd01335">
    <property type="entry name" value="Radical_SAM"/>
    <property type="match status" value="1"/>
</dbReference>
<dbReference type="InterPro" id="IPR034457">
    <property type="entry name" value="Organic_radical-activating"/>
</dbReference>
<dbReference type="RefSeq" id="WP_194077552.1">
    <property type="nucleotide sequence ID" value="NZ_CP061839.1"/>
</dbReference>
<dbReference type="InterPro" id="IPR012840">
    <property type="entry name" value="NrdG2"/>
</dbReference>
<dbReference type="InterPro" id="IPR007197">
    <property type="entry name" value="rSAM"/>
</dbReference>
<dbReference type="SFLD" id="SFLDG01094">
    <property type="entry name" value="Uncharacterised_Radical_SAM_Su"/>
    <property type="match status" value="1"/>
</dbReference>
<keyword evidence="5" id="KW-0408">Iron</keyword>
<dbReference type="PANTHER" id="PTHR30352:SF13">
    <property type="entry name" value="GLYCYL-RADICAL ENZYME ACTIVATING ENZYME YJJW-RELATED"/>
    <property type="match status" value="1"/>
</dbReference>
<dbReference type="Pfam" id="PF04055">
    <property type="entry name" value="Radical_SAM"/>
    <property type="match status" value="1"/>
</dbReference>
<protein>
    <submittedName>
        <fullName evidence="8">Anaerobic ribonucleoside-triphosphate reductase activating protein</fullName>
    </submittedName>
</protein>
<dbReference type="InterPro" id="IPR058240">
    <property type="entry name" value="rSAM_sf"/>
</dbReference>
<dbReference type="GO" id="GO:0046872">
    <property type="term" value="F:metal ion binding"/>
    <property type="evidence" value="ECO:0007669"/>
    <property type="project" value="UniProtKB-KW"/>
</dbReference>
<evidence type="ECO:0000256" key="6">
    <source>
        <dbReference type="ARBA" id="ARBA00023014"/>
    </source>
</evidence>
<name>A0A7S7AYE7_9SPIR</name>
<evidence type="ECO:0000313" key="8">
    <source>
        <dbReference type="EMBL" id="QOW62056.1"/>
    </source>
</evidence>
<dbReference type="Proteomes" id="UP000593915">
    <property type="component" value="Chromosome"/>
</dbReference>
<evidence type="ECO:0000256" key="4">
    <source>
        <dbReference type="ARBA" id="ARBA00022723"/>
    </source>
</evidence>
<dbReference type="NCBIfam" id="TIGR02495">
    <property type="entry name" value="NrdG2"/>
    <property type="match status" value="1"/>
</dbReference>
<evidence type="ECO:0000313" key="9">
    <source>
        <dbReference type="Proteomes" id="UP000593915"/>
    </source>
</evidence>
<dbReference type="AlphaFoldDB" id="A0A7S7AYE7"/>
<comment type="cofactor">
    <cofactor evidence="1">
        <name>[4Fe-4S] cluster</name>
        <dbReference type="ChEBI" id="CHEBI:49883"/>
    </cofactor>
</comment>
<sequence length="248" mass="27856">MYVGLQKTTLVNFPRRVAAAVFLPGCNMRCPYCHNAELALASPSAFSPEQSFCGNIYCKIEEVYAFLQKRKSLISALVISGGEPFISPILFDIIRKAKELSLEIKIDTNGLFPEKLLEVLNTAELKPDMIALDIKTSPNRYDELFSKTDEEVSEKRQKALLKTIEILKAEENKTEIEYRTVLVPKLVSKKEISEIAALLPKNAVWRFAQFVAGSCLNPEWNSINPYTIAEAAELVKTAKNIIPDSELR</sequence>
<keyword evidence="4" id="KW-0479">Metal-binding</keyword>
<dbReference type="PANTHER" id="PTHR30352">
    <property type="entry name" value="PYRUVATE FORMATE-LYASE-ACTIVATING ENZYME"/>
    <property type="match status" value="1"/>
</dbReference>
<gene>
    <name evidence="8" type="ORF">IFE08_06925</name>
</gene>
<keyword evidence="2" id="KW-0004">4Fe-4S</keyword>
<dbReference type="EMBL" id="CP061839">
    <property type="protein sequence ID" value="QOW62056.1"/>
    <property type="molecule type" value="Genomic_DNA"/>
</dbReference>
<organism evidence="8 9">
    <name type="scientific">Treponema pedis</name>
    <dbReference type="NCBI Taxonomy" id="409322"/>
    <lineage>
        <taxon>Bacteria</taxon>
        <taxon>Pseudomonadati</taxon>
        <taxon>Spirochaetota</taxon>
        <taxon>Spirochaetia</taxon>
        <taxon>Spirochaetales</taxon>
        <taxon>Treponemataceae</taxon>
        <taxon>Treponema</taxon>
    </lineage>
</organism>
<proteinExistence type="predicted"/>
<evidence type="ECO:0000256" key="2">
    <source>
        <dbReference type="ARBA" id="ARBA00022485"/>
    </source>
</evidence>
<evidence type="ECO:0000256" key="5">
    <source>
        <dbReference type="ARBA" id="ARBA00023004"/>
    </source>
</evidence>
<evidence type="ECO:0000259" key="7">
    <source>
        <dbReference type="PROSITE" id="PS51918"/>
    </source>
</evidence>
<dbReference type="SUPFAM" id="SSF102114">
    <property type="entry name" value="Radical SAM enzymes"/>
    <property type="match status" value="1"/>
</dbReference>
<feature type="domain" description="Radical SAM core" evidence="7">
    <location>
        <begin position="12"/>
        <end position="248"/>
    </location>
</feature>
<dbReference type="Gene3D" id="3.20.20.70">
    <property type="entry name" value="Aldolase class I"/>
    <property type="match status" value="1"/>
</dbReference>
<dbReference type="PROSITE" id="PS51918">
    <property type="entry name" value="RADICAL_SAM"/>
    <property type="match status" value="1"/>
</dbReference>
<dbReference type="GO" id="GO:0051539">
    <property type="term" value="F:4 iron, 4 sulfur cluster binding"/>
    <property type="evidence" value="ECO:0007669"/>
    <property type="project" value="UniProtKB-KW"/>
</dbReference>
<accession>A0A7S7AYE7</accession>
<reference evidence="8 9" key="1">
    <citation type="submission" date="2020-09" db="EMBL/GenBank/DDBJ databases">
        <title>Characterization of Treponema spp. from bovine digital dermatitis in Korea.</title>
        <authorList>
            <person name="Espiritu H.M."/>
            <person name="Cho Y.I."/>
            <person name="Mamuad L."/>
        </authorList>
    </citation>
    <scope>NUCLEOTIDE SEQUENCE [LARGE SCALE GENOMIC DNA]</scope>
    <source>
        <strain evidence="8 9">KS1</strain>
    </source>
</reference>
<dbReference type="InterPro" id="IPR013785">
    <property type="entry name" value="Aldolase_TIM"/>
</dbReference>